<feature type="transmembrane region" description="Helical" evidence="1">
    <location>
        <begin position="56"/>
        <end position="77"/>
    </location>
</feature>
<dbReference type="KEGG" id="tet:TTHERM_000420909"/>
<organism evidence="2 3">
    <name type="scientific">Tetrahymena thermophila (strain SB210)</name>
    <dbReference type="NCBI Taxonomy" id="312017"/>
    <lineage>
        <taxon>Eukaryota</taxon>
        <taxon>Sar</taxon>
        <taxon>Alveolata</taxon>
        <taxon>Ciliophora</taxon>
        <taxon>Intramacronucleata</taxon>
        <taxon>Oligohymenophorea</taxon>
        <taxon>Hymenostomatida</taxon>
        <taxon>Tetrahymenina</taxon>
        <taxon>Tetrahymenidae</taxon>
        <taxon>Tetrahymena</taxon>
    </lineage>
</organism>
<accession>W7XF85</accession>
<protein>
    <submittedName>
        <fullName evidence="2">Transmembrane protein, putative</fullName>
    </submittedName>
</protein>
<feature type="transmembrane region" description="Helical" evidence="1">
    <location>
        <begin position="12"/>
        <end position="36"/>
    </location>
</feature>
<dbReference type="RefSeq" id="XP_012654824.1">
    <property type="nucleotide sequence ID" value="XM_012799370.1"/>
</dbReference>
<proteinExistence type="predicted"/>
<reference evidence="3" key="1">
    <citation type="journal article" date="2006" name="PLoS Biol.">
        <title>Macronuclear genome sequence of the ciliate Tetrahymena thermophila, a model eukaryote.</title>
        <authorList>
            <person name="Eisen J.A."/>
            <person name="Coyne R.S."/>
            <person name="Wu M."/>
            <person name="Wu D."/>
            <person name="Thiagarajan M."/>
            <person name="Wortman J.R."/>
            <person name="Badger J.H."/>
            <person name="Ren Q."/>
            <person name="Amedeo P."/>
            <person name="Jones K.M."/>
            <person name="Tallon L.J."/>
            <person name="Delcher A.L."/>
            <person name="Salzberg S.L."/>
            <person name="Silva J.C."/>
            <person name="Haas B.J."/>
            <person name="Majoros W.H."/>
            <person name="Farzad M."/>
            <person name="Carlton J.M."/>
            <person name="Smith R.K. Jr."/>
            <person name="Garg J."/>
            <person name="Pearlman R.E."/>
            <person name="Karrer K.M."/>
            <person name="Sun L."/>
            <person name="Manning G."/>
            <person name="Elde N.C."/>
            <person name="Turkewitz A.P."/>
            <person name="Asai D.J."/>
            <person name="Wilkes D.E."/>
            <person name="Wang Y."/>
            <person name="Cai H."/>
            <person name="Collins K."/>
            <person name="Stewart B.A."/>
            <person name="Lee S.R."/>
            <person name="Wilamowska K."/>
            <person name="Weinberg Z."/>
            <person name="Ruzzo W.L."/>
            <person name="Wloga D."/>
            <person name="Gaertig J."/>
            <person name="Frankel J."/>
            <person name="Tsao C.-C."/>
            <person name="Gorovsky M.A."/>
            <person name="Keeling P.J."/>
            <person name="Waller R.F."/>
            <person name="Patron N.J."/>
            <person name="Cherry J.M."/>
            <person name="Stover N.A."/>
            <person name="Krieger C.J."/>
            <person name="del Toro C."/>
            <person name="Ryder H.F."/>
            <person name="Williamson S.C."/>
            <person name="Barbeau R.A."/>
            <person name="Hamilton E.P."/>
            <person name="Orias E."/>
        </authorList>
    </citation>
    <scope>NUCLEOTIDE SEQUENCE [LARGE SCALE GENOMIC DNA]</scope>
    <source>
        <strain evidence="3">SB210</strain>
    </source>
</reference>
<dbReference type="InParanoid" id="W7XF85"/>
<evidence type="ECO:0000313" key="3">
    <source>
        <dbReference type="Proteomes" id="UP000009168"/>
    </source>
</evidence>
<dbReference type="EMBL" id="GG662536">
    <property type="protein sequence ID" value="EWS72656.1"/>
    <property type="molecule type" value="Genomic_DNA"/>
</dbReference>
<keyword evidence="1 2" id="KW-0812">Transmembrane</keyword>
<sequence length="180" mass="22222">MVNYQQQRQIKYQIYLIQQIPHSLLFFLYILSNKIFIFNKQFLPVWLDREKKVNQIFNFTFSINPFLPSLYVIIYLLSLNSSIQKKIIQIYQYNKNYDIIIFKKFKSSQNKQYKFRVLYKYHQKAKRALIHNIDQQKYIRFFQNQNYNISFSIYLQKFKMKTLNVDLKIQQNQNKQIANI</sequence>
<name>W7XF85_TETTS</name>
<keyword evidence="1" id="KW-1133">Transmembrane helix</keyword>
<evidence type="ECO:0000313" key="2">
    <source>
        <dbReference type="EMBL" id="EWS72656.1"/>
    </source>
</evidence>
<dbReference type="AlphaFoldDB" id="W7XF85"/>
<keyword evidence="1" id="KW-0472">Membrane</keyword>
<dbReference type="GeneID" id="24438881"/>
<gene>
    <name evidence="2" type="ORF">TTHERM_000420909</name>
</gene>
<evidence type="ECO:0000256" key="1">
    <source>
        <dbReference type="SAM" id="Phobius"/>
    </source>
</evidence>
<dbReference type="Proteomes" id="UP000009168">
    <property type="component" value="Unassembled WGS sequence"/>
</dbReference>
<keyword evidence="3" id="KW-1185">Reference proteome</keyword>